<dbReference type="InterPro" id="IPR052061">
    <property type="entry name" value="PTE-AB_protein"/>
</dbReference>
<gene>
    <name evidence="2" type="ORF">N0V83_009631</name>
</gene>
<dbReference type="AlphaFoldDB" id="A0A9W9CIN3"/>
<sequence>MSNPKVEHIEDFTAHEWCNKLLSDPTITHISKRHIPDTRNPVSNTFFTRTLFTDDAIRAFLSLYRPGRGQYRDVNEDEIFTGEGPIHEALVPSNHEAEVQRQNAKEEKTYDTSAPDAPEAIILVSLGNDVDGGVRRLHGGVTATLLDQVMGTLLSYSYENMSSTAELNVKYKKAVTTPCILLCRAKVRKEKGRWIETVGSVEDGQGTVFAEGWGAFVLSKLESKI</sequence>
<evidence type="ECO:0000313" key="2">
    <source>
        <dbReference type="EMBL" id="KAJ4364175.1"/>
    </source>
</evidence>
<dbReference type="PANTHER" id="PTHR47260:SF3">
    <property type="entry name" value="THIOESTERASE FAMILY PROTEIN (AFU_ORTHOLOGUE AFUA_7G03960)"/>
    <property type="match status" value="1"/>
</dbReference>
<dbReference type="InterPro" id="IPR029069">
    <property type="entry name" value="HotDog_dom_sf"/>
</dbReference>
<proteinExistence type="predicted"/>
<keyword evidence="3" id="KW-1185">Reference proteome</keyword>
<feature type="domain" description="Thioesterase" evidence="1">
    <location>
        <begin position="137"/>
        <end position="208"/>
    </location>
</feature>
<dbReference type="EMBL" id="JAPEUY010000018">
    <property type="protein sequence ID" value="KAJ4364175.1"/>
    <property type="molecule type" value="Genomic_DNA"/>
</dbReference>
<organism evidence="2 3">
    <name type="scientific">Neocucurbitaria cava</name>
    <dbReference type="NCBI Taxonomy" id="798079"/>
    <lineage>
        <taxon>Eukaryota</taxon>
        <taxon>Fungi</taxon>
        <taxon>Dikarya</taxon>
        <taxon>Ascomycota</taxon>
        <taxon>Pezizomycotina</taxon>
        <taxon>Dothideomycetes</taxon>
        <taxon>Pleosporomycetidae</taxon>
        <taxon>Pleosporales</taxon>
        <taxon>Pleosporineae</taxon>
        <taxon>Cucurbitariaceae</taxon>
        <taxon>Neocucurbitaria</taxon>
    </lineage>
</organism>
<dbReference type="OrthoDB" id="506431at2759"/>
<dbReference type="SUPFAM" id="SSF54637">
    <property type="entry name" value="Thioesterase/thiol ester dehydrase-isomerase"/>
    <property type="match status" value="1"/>
</dbReference>
<evidence type="ECO:0000259" key="1">
    <source>
        <dbReference type="Pfam" id="PF03061"/>
    </source>
</evidence>
<dbReference type="PANTHER" id="PTHR47260">
    <property type="entry name" value="UPF0644 PROTEIN PB2B4.06"/>
    <property type="match status" value="1"/>
</dbReference>
<accession>A0A9W9CIN3</accession>
<protein>
    <recommendedName>
        <fullName evidence="1">Thioesterase domain-containing protein</fullName>
    </recommendedName>
</protein>
<comment type="caution">
    <text evidence="2">The sequence shown here is derived from an EMBL/GenBank/DDBJ whole genome shotgun (WGS) entry which is preliminary data.</text>
</comment>
<evidence type="ECO:0000313" key="3">
    <source>
        <dbReference type="Proteomes" id="UP001140560"/>
    </source>
</evidence>
<dbReference type="Pfam" id="PF03061">
    <property type="entry name" value="4HBT"/>
    <property type="match status" value="1"/>
</dbReference>
<dbReference type="Gene3D" id="3.10.129.10">
    <property type="entry name" value="Hotdog Thioesterase"/>
    <property type="match status" value="1"/>
</dbReference>
<name>A0A9W9CIN3_9PLEO</name>
<dbReference type="InterPro" id="IPR006683">
    <property type="entry name" value="Thioestr_dom"/>
</dbReference>
<dbReference type="CDD" id="cd03443">
    <property type="entry name" value="PaaI_thioesterase"/>
    <property type="match status" value="1"/>
</dbReference>
<reference evidence="2" key="1">
    <citation type="submission" date="2022-10" db="EMBL/GenBank/DDBJ databases">
        <title>Tapping the CABI collections for fungal endophytes: first genome assemblies for Collariella, Neodidymelliopsis, Ascochyta clinopodiicola, Didymella pomorum, Didymosphaeria variabile, Neocosmospora piperis and Neocucurbitaria cava.</title>
        <authorList>
            <person name="Hill R."/>
        </authorList>
    </citation>
    <scope>NUCLEOTIDE SEQUENCE</scope>
    <source>
        <strain evidence="2">IMI 356814</strain>
    </source>
</reference>
<dbReference type="Proteomes" id="UP001140560">
    <property type="component" value="Unassembled WGS sequence"/>
</dbReference>